<dbReference type="GO" id="GO:0032259">
    <property type="term" value="P:methylation"/>
    <property type="evidence" value="ECO:0007669"/>
    <property type="project" value="UniProtKB-KW"/>
</dbReference>
<accession>A0AA46YMG6</accession>
<proteinExistence type="predicted"/>
<dbReference type="PANTHER" id="PTHR43591:SF24">
    <property type="entry name" value="2-METHOXY-6-POLYPRENYL-1,4-BENZOQUINOL METHYLASE, MITOCHONDRIAL"/>
    <property type="match status" value="1"/>
</dbReference>
<dbReference type="GO" id="GO:0008168">
    <property type="term" value="F:methyltransferase activity"/>
    <property type="evidence" value="ECO:0007669"/>
    <property type="project" value="UniProtKB-KW"/>
</dbReference>
<organism evidence="2 3">
    <name type="scientific">Solicola gregarius</name>
    <dbReference type="NCBI Taxonomy" id="2908642"/>
    <lineage>
        <taxon>Bacteria</taxon>
        <taxon>Bacillati</taxon>
        <taxon>Actinomycetota</taxon>
        <taxon>Actinomycetes</taxon>
        <taxon>Propionibacteriales</taxon>
        <taxon>Nocardioidaceae</taxon>
        <taxon>Solicola</taxon>
    </lineage>
</organism>
<dbReference type="Gene3D" id="3.40.50.150">
    <property type="entry name" value="Vaccinia Virus protein VP39"/>
    <property type="match status" value="1"/>
</dbReference>
<dbReference type="EMBL" id="CP094970">
    <property type="protein sequence ID" value="UYM06506.1"/>
    <property type="molecule type" value="Genomic_DNA"/>
</dbReference>
<dbReference type="RefSeq" id="WP_271635413.1">
    <property type="nucleotide sequence ID" value="NZ_CP094970.1"/>
</dbReference>
<feature type="domain" description="Methyltransferase" evidence="1">
    <location>
        <begin position="37"/>
        <end position="145"/>
    </location>
</feature>
<protein>
    <submittedName>
        <fullName evidence="2">Methyltransferase domain-containing protein</fullName>
    </submittedName>
</protein>
<dbReference type="InterPro" id="IPR025714">
    <property type="entry name" value="Methyltranfer_dom"/>
</dbReference>
<dbReference type="Pfam" id="PF13847">
    <property type="entry name" value="Methyltransf_31"/>
    <property type="match status" value="1"/>
</dbReference>
<dbReference type="CDD" id="cd02440">
    <property type="entry name" value="AdoMet_MTases"/>
    <property type="match status" value="1"/>
</dbReference>
<keyword evidence="2" id="KW-0808">Transferase</keyword>
<evidence type="ECO:0000313" key="2">
    <source>
        <dbReference type="EMBL" id="UYM06506.1"/>
    </source>
</evidence>
<gene>
    <name evidence="2" type="ORF">L0C25_05385</name>
</gene>
<dbReference type="AlphaFoldDB" id="A0AA46YMG6"/>
<keyword evidence="3" id="KW-1185">Reference proteome</keyword>
<name>A0AA46YMG6_9ACTN</name>
<dbReference type="InterPro" id="IPR029063">
    <property type="entry name" value="SAM-dependent_MTases_sf"/>
</dbReference>
<dbReference type="Proteomes" id="UP001164390">
    <property type="component" value="Chromosome"/>
</dbReference>
<evidence type="ECO:0000259" key="1">
    <source>
        <dbReference type="Pfam" id="PF13847"/>
    </source>
</evidence>
<keyword evidence="2" id="KW-0489">Methyltransferase</keyword>
<dbReference type="SUPFAM" id="SSF53335">
    <property type="entry name" value="S-adenosyl-L-methionine-dependent methyltransferases"/>
    <property type="match status" value="1"/>
</dbReference>
<dbReference type="PANTHER" id="PTHR43591">
    <property type="entry name" value="METHYLTRANSFERASE"/>
    <property type="match status" value="1"/>
</dbReference>
<reference evidence="2" key="1">
    <citation type="submission" date="2022-01" db="EMBL/GenBank/DDBJ databases">
        <title>Nocardioidaceae gen. sp. A5X3R13.</title>
        <authorList>
            <person name="Lopez Marin M.A."/>
            <person name="Uhlik O."/>
        </authorList>
    </citation>
    <scope>NUCLEOTIDE SEQUENCE</scope>
    <source>
        <strain evidence="2">A5X3R13</strain>
    </source>
</reference>
<dbReference type="KEGG" id="sgrg:L0C25_05385"/>
<sequence>MTDAEQAYGQGHAESVVRSQHWRDVSNSAGYLAPHLSPGQDVLDVGCGPGTITVDIAARVAPGRVHGIDPSADVLDQARANAERAGVDNTTFATDDVYALDAETDSYDVAHAHQVLLHLTDPPAALREMMRVVRPGGIVAARDSDYGGMIWYPEDPRLDRWLEIYHDVARGGGAEPDAGRRLLAWAHAAGAKDVTPSASTWCHSTPADREWWGGMWADRILHSRIAELATDGGYATRAELEDVSAGWREWVDHPDGWFGLPHGEIIIRV</sequence>
<evidence type="ECO:0000313" key="3">
    <source>
        <dbReference type="Proteomes" id="UP001164390"/>
    </source>
</evidence>